<dbReference type="SMART" id="SM00506">
    <property type="entry name" value="A1pp"/>
    <property type="match status" value="1"/>
</dbReference>
<dbReference type="Gene3D" id="3.40.220.10">
    <property type="entry name" value="Leucine Aminopeptidase, subunit E, domain 1"/>
    <property type="match status" value="1"/>
</dbReference>
<gene>
    <name evidence="2" type="ORF">H9738_12110</name>
</gene>
<dbReference type="InterPro" id="IPR002589">
    <property type="entry name" value="Macro_dom"/>
</dbReference>
<reference evidence="2" key="2">
    <citation type="submission" date="2021-04" db="EMBL/GenBank/DDBJ databases">
        <authorList>
            <person name="Gilroy R."/>
        </authorList>
    </citation>
    <scope>NUCLEOTIDE SEQUENCE</scope>
    <source>
        <strain evidence="2">ChiHjej12B11-1927</strain>
    </source>
</reference>
<evidence type="ECO:0000313" key="3">
    <source>
        <dbReference type="Proteomes" id="UP000824230"/>
    </source>
</evidence>
<dbReference type="GO" id="GO:0016787">
    <property type="term" value="F:hydrolase activity"/>
    <property type="evidence" value="ECO:0007669"/>
    <property type="project" value="UniProtKB-KW"/>
</dbReference>
<proteinExistence type="predicted"/>
<dbReference type="PANTHER" id="PTHR11106">
    <property type="entry name" value="GANGLIOSIDE INDUCED DIFFERENTIATION ASSOCIATED PROTEIN 2-RELATED"/>
    <property type="match status" value="1"/>
</dbReference>
<sequence length="276" mass="31596">MINKAQEERLDYLLEKFKKDSLWYKDLEVGGDYQEKRRALRSLMNIRMPGAMAPEVLEVQDEFLREEAAEKGIVTLEEIPTAARQYGSRKSFGDKISVWQGDITRLQVGAIVNAANSQMLGCFHPCHGCIDNAIHSAAGIELREACSQYMEHRKVQYGKEYEEPTGRAVLTEGYNLPAEYVIHTVGPIVYGSLTEKLKEDLRNCYKNILKCCVEHGIRSVAFCCISTGEFHFPNDEAARIAVAEVRKYLEKHQEDFDRVIFNVFKDVDRELYEDLV</sequence>
<evidence type="ECO:0000259" key="1">
    <source>
        <dbReference type="PROSITE" id="PS51154"/>
    </source>
</evidence>
<feature type="domain" description="Macro" evidence="1">
    <location>
        <begin position="83"/>
        <end position="276"/>
    </location>
</feature>
<dbReference type="PROSITE" id="PS51154">
    <property type="entry name" value="MACRO"/>
    <property type="match status" value="1"/>
</dbReference>
<protein>
    <submittedName>
        <fullName evidence="2">Protein-ADP-ribose hydrolase</fullName>
    </submittedName>
</protein>
<evidence type="ECO:0000313" key="2">
    <source>
        <dbReference type="EMBL" id="HIX38592.1"/>
    </source>
</evidence>
<reference evidence="2" key="1">
    <citation type="journal article" date="2021" name="PeerJ">
        <title>Extensive microbial diversity within the chicken gut microbiome revealed by metagenomics and culture.</title>
        <authorList>
            <person name="Gilroy R."/>
            <person name="Ravi A."/>
            <person name="Getino M."/>
            <person name="Pursley I."/>
            <person name="Horton D.L."/>
            <person name="Alikhan N.F."/>
            <person name="Baker D."/>
            <person name="Gharbi K."/>
            <person name="Hall N."/>
            <person name="Watson M."/>
            <person name="Adriaenssens E.M."/>
            <person name="Foster-Nyarko E."/>
            <person name="Jarju S."/>
            <person name="Secka A."/>
            <person name="Antonio M."/>
            <person name="Oren A."/>
            <person name="Chaudhuri R.R."/>
            <person name="La Ragione R."/>
            <person name="Hildebrand F."/>
            <person name="Pallen M.J."/>
        </authorList>
    </citation>
    <scope>NUCLEOTIDE SEQUENCE</scope>
    <source>
        <strain evidence="2">ChiHjej12B11-1927</strain>
    </source>
</reference>
<organism evidence="2 3">
    <name type="scientific">Candidatus Blautia pullistercoris</name>
    <dbReference type="NCBI Taxonomy" id="2838499"/>
    <lineage>
        <taxon>Bacteria</taxon>
        <taxon>Bacillati</taxon>
        <taxon>Bacillota</taxon>
        <taxon>Clostridia</taxon>
        <taxon>Lachnospirales</taxon>
        <taxon>Lachnospiraceae</taxon>
        <taxon>Blautia</taxon>
    </lineage>
</organism>
<keyword evidence="2" id="KW-0378">Hydrolase</keyword>
<dbReference type="AlphaFoldDB" id="A0A9D1VNL1"/>
<dbReference type="EMBL" id="DXFG01000267">
    <property type="protein sequence ID" value="HIX38592.1"/>
    <property type="molecule type" value="Genomic_DNA"/>
</dbReference>
<dbReference type="PANTHER" id="PTHR11106:SF27">
    <property type="entry name" value="MACRO DOMAIN-CONTAINING PROTEIN"/>
    <property type="match status" value="1"/>
</dbReference>
<dbReference type="InterPro" id="IPR043472">
    <property type="entry name" value="Macro_dom-like"/>
</dbReference>
<comment type="caution">
    <text evidence="2">The sequence shown here is derived from an EMBL/GenBank/DDBJ whole genome shotgun (WGS) entry which is preliminary data.</text>
</comment>
<dbReference type="CDD" id="cd02908">
    <property type="entry name" value="Macro_OAADPr_deacetylase"/>
    <property type="match status" value="1"/>
</dbReference>
<accession>A0A9D1VNL1</accession>
<dbReference type="SUPFAM" id="SSF52949">
    <property type="entry name" value="Macro domain-like"/>
    <property type="match status" value="1"/>
</dbReference>
<dbReference type="NCBIfam" id="NF003163">
    <property type="entry name" value="PRK04143.1"/>
    <property type="match status" value="1"/>
</dbReference>
<dbReference type="Proteomes" id="UP000824230">
    <property type="component" value="Unassembled WGS sequence"/>
</dbReference>
<dbReference type="Pfam" id="PF01661">
    <property type="entry name" value="Macro"/>
    <property type="match status" value="1"/>
</dbReference>
<name>A0A9D1VNL1_9FIRM</name>